<dbReference type="Pfam" id="PF13229">
    <property type="entry name" value="Beta_helix"/>
    <property type="match status" value="1"/>
</dbReference>
<organism evidence="3 4">
    <name type="scientific">Streptomyces fildesensis</name>
    <dbReference type="NCBI Taxonomy" id="375757"/>
    <lineage>
        <taxon>Bacteria</taxon>
        <taxon>Bacillati</taxon>
        <taxon>Actinomycetota</taxon>
        <taxon>Actinomycetes</taxon>
        <taxon>Kitasatosporales</taxon>
        <taxon>Streptomycetaceae</taxon>
        <taxon>Streptomyces</taxon>
    </lineage>
</organism>
<dbReference type="InterPro" id="IPR006626">
    <property type="entry name" value="PbH1"/>
</dbReference>
<dbReference type="InterPro" id="IPR039448">
    <property type="entry name" value="Beta_helix"/>
</dbReference>
<dbReference type="SMART" id="SM00458">
    <property type="entry name" value="RICIN"/>
    <property type="match status" value="1"/>
</dbReference>
<evidence type="ECO:0000313" key="3">
    <source>
        <dbReference type="EMBL" id="MFI9100246.1"/>
    </source>
</evidence>
<accession>A0ABW8C499</accession>
<dbReference type="InterPro" id="IPR035992">
    <property type="entry name" value="Ricin_B-like_lectins"/>
</dbReference>
<dbReference type="SUPFAM" id="SSF50370">
    <property type="entry name" value="Ricin B-like lectins"/>
    <property type="match status" value="1"/>
</dbReference>
<dbReference type="CDD" id="cd00161">
    <property type="entry name" value="beta-trefoil_Ricin-like"/>
    <property type="match status" value="1"/>
</dbReference>
<dbReference type="InterPro" id="IPR000772">
    <property type="entry name" value="Ricin_B_lectin"/>
</dbReference>
<keyword evidence="1" id="KW-0732">Signal</keyword>
<dbReference type="Pfam" id="PF14200">
    <property type="entry name" value="RicinB_lectin_2"/>
    <property type="match status" value="1"/>
</dbReference>
<evidence type="ECO:0000313" key="4">
    <source>
        <dbReference type="Proteomes" id="UP001614394"/>
    </source>
</evidence>
<gene>
    <name evidence="3" type="ORF">ACIGXA_06955</name>
</gene>
<keyword evidence="4" id="KW-1185">Reference proteome</keyword>
<dbReference type="InterPro" id="IPR012334">
    <property type="entry name" value="Pectin_lyas_fold"/>
</dbReference>
<proteinExistence type="predicted"/>
<name>A0ABW8C499_9ACTN</name>
<dbReference type="Gene3D" id="2.160.20.10">
    <property type="entry name" value="Single-stranded right-handed beta-helix, Pectin lyase-like"/>
    <property type="match status" value="1"/>
</dbReference>
<evidence type="ECO:0000259" key="2">
    <source>
        <dbReference type="SMART" id="SM00458"/>
    </source>
</evidence>
<dbReference type="SMART" id="SM00710">
    <property type="entry name" value="PbH1"/>
    <property type="match status" value="7"/>
</dbReference>
<dbReference type="Gene3D" id="2.80.10.50">
    <property type="match status" value="3"/>
</dbReference>
<sequence length="657" mass="66926">MRVRSLLVAVLCVLGGAGLTTAPADATPATETAVGTAYYVDCAGGDDTAAGTSPAAAWRSLAKVGATVFAPGDQILFRRGTACTGTLAPQGSGSAGSPITVDAYGTGAGPLIAGGGAARAVLLRNQQWWEIRNLEITNKGPAAGNRRGVSVELTDFGIARHFVLENLDIHDVNGDDTKDLGGSGGIYFAVSGVTTQTAFDSVTIRNNTVRGVDREGVFFVSTWNRSGFEAHSAGVFVPWTGVVISGNRLADLGGDGIVPGNTTGALIDGNTVAGFQRRSAGYNAGIWAYDTDDAVFQHNEVSGGTTTRDGMAYDVDQGSVGTVFQYNYSHDNAGGFFLLCNATGVLRTAVIRYNISQNDSYRGFENCSGGIESADVYNNTVYVGPGISQSVIQENNTTRRNVRFRNNTVVKTGSGTASMTLRGGGYVLDHNDLVNVSGAPAGAGLSADPRLRAAGTATDRSHADGYQLCTGSPALNAGTAITGNGGLDYFGGPVAAGAPNIGAHAGAGVNCDGPVVSGATYEIGRTGSAQAVDVPGSSTTPGTQLIQWTWHGGTNQRWTLTANADGTYTARNAGSGQCMDVNGGSTGAGAAVIQWTCTGNDNQHWRIAAAPGGGFTLASQHSGLLLTAAGTADGDALTQQPATGGAAQRWSLTPAAA</sequence>
<feature type="domain" description="Ricin B lectin" evidence="2">
    <location>
        <begin position="517"/>
        <end position="653"/>
    </location>
</feature>
<dbReference type="InterPro" id="IPR011050">
    <property type="entry name" value="Pectin_lyase_fold/virulence"/>
</dbReference>
<protein>
    <submittedName>
        <fullName evidence="3">RICIN domain-containing protein</fullName>
    </submittedName>
</protein>
<dbReference type="Proteomes" id="UP001614394">
    <property type="component" value="Unassembled WGS sequence"/>
</dbReference>
<dbReference type="EMBL" id="JBITYG010000002">
    <property type="protein sequence ID" value="MFI9100246.1"/>
    <property type="molecule type" value="Genomic_DNA"/>
</dbReference>
<comment type="caution">
    <text evidence="3">The sequence shown here is derived from an EMBL/GenBank/DDBJ whole genome shotgun (WGS) entry which is preliminary data.</text>
</comment>
<reference evidence="3 4" key="1">
    <citation type="submission" date="2024-10" db="EMBL/GenBank/DDBJ databases">
        <title>The Natural Products Discovery Center: Release of the First 8490 Sequenced Strains for Exploring Actinobacteria Biosynthetic Diversity.</title>
        <authorList>
            <person name="Kalkreuter E."/>
            <person name="Kautsar S.A."/>
            <person name="Yang D."/>
            <person name="Bader C.D."/>
            <person name="Teijaro C.N."/>
            <person name="Fluegel L."/>
            <person name="Davis C.M."/>
            <person name="Simpson J.R."/>
            <person name="Lauterbach L."/>
            <person name="Steele A.D."/>
            <person name="Gui C."/>
            <person name="Meng S."/>
            <person name="Li G."/>
            <person name="Viehrig K."/>
            <person name="Ye F."/>
            <person name="Su P."/>
            <person name="Kiefer A.F."/>
            <person name="Nichols A."/>
            <person name="Cepeda A.J."/>
            <person name="Yan W."/>
            <person name="Fan B."/>
            <person name="Jiang Y."/>
            <person name="Adhikari A."/>
            <person name="Zheng C.-J."/>
            <person name="Schuster L."/>
            <person name="Cowan T.M."/>
            <person name="Smanski M.J."/>
            <person name="Chevrette M.G."/>
            <person name="De Carvalho L.P.S."/>
            <person name="Shen B."/>
        </authorList>
    </citation>
    <scope>NUCLEOTIDE SEQUENCE [LARGE SCALE GENOMIC DNA]</scope>
    <source>
        <strain evidence="3 4">NPDC053399</strain>
    </source>
</reference>
<dbReference type="PROSITE" id="PS50231">
    <property type="entry name" value="RICIN_B_LECTIN"/>
    <property type="match status" value="1"/>
</dbReference>
<evidence type="ECO:0000256" key="1">
    <source>
        <dbReference type="SAM" id="SignalP"/>
    </source>
</evidence>
<feature type="signal peptide" evidence="1">
    <location>
        <begin position="1"/>
        <end position="26"/>
    </location>
</feature>
<dbReference type="RefSeq" id="WP_399645246.1">
    <property type="nucleotide sequence ID" value="NZ_JBITYG010000002.1"/>
</dbReference>
<dbReference type="SUPFAM" id="SSF51126">
    <property type="entry name" value="Pectin lyase-like"/>
    <property type="match status" value="1"/>
</dbReference>
<feature type="chain" id="PRO_5046599032" evidence="1">
    <location>
        <begin position="27"/>
        <end position="657"/>
    </location>
</feature>